<dbReference type="InterPro" id="IPR004195">
    <property type="entry name" value="Head_decoration_D"/>
</dbReference>
<dbReference type="Pfam" id="PF02924">
    <property type="entry name" value="HDPD"/>
    <property type="match status" value="1"/>
</dbReference>
<sequence>MTSISVKTLPTYRGENRSWLQSAHGTDPNANPNVTLDVSLFTQATHYPDGFVPSGMVLGKVTATGLYGPYDNSATDGREVAAGHLYGSLPVEGETKVGGALVVHGFVDAAKLPANSGLDANARADLKLIIYTN</sequence>
<gene>
    <name evidence="1" type="ORF">ERS450000_03543</name>
</gene>
<dbReference type="Proteomes" id="UP000057820">
    <property type="component" value="Plasmid 2"/>
</dbReference>
<keyword evidence="1" id="KW-0614">Plasmid</keyword>
<protein>
    <recommendedName>
        <fullName evidence="3">K structural protein</fullName>
    </recommendedName>
</protein>
<evidence type="ECO:0000313" key="2">
    <source>
        <dbReference type="Proteomes" id="UP000057820"/>
    </source>
</evidence>
<reference evidence="2" key="1">
    <citation type="submission" date="2015-03" db="EMBL/GenBank/DDBJ databases">
        <authorList>
            <consortium name="Pathogen Informatics"/>
        </authorList>
    </citation>
    <scope>NUCLEOTIDE SEQUENCE [LARGE SCALE GENOMIC DNA]</scope>
    <source>
        <strain evidence="2">NCTC11134</strain>
        <plasmid evidence="2">2</plasmid>
    </source>
</reference>
<dbReference type="RefSeq" id="WP_060593585.1">
    <property type="nucleotide sequence ID" value="NZ_CP031418.1"/>
</dbReference>
<geneLocation type="plasmid" evidence="1">
    <name>2</name>
</geneLocation>
<dbReference type="KEGG" id="nfr:ERS450000_03543"/>
<proteinExistence type="predicted"/>
<name>A0A0H5NX46_NOCFR</name>
<accession>A0A0H5NX46</accession>
<dbReference type="AlphaFoldDB" id="A0A0H5NX46"/>
<organism evidence="1 2">
    <name type="scientific">Nocardia farcinica</name>
    <dbReference type="NCBI Taxonomy" id="37329"/>
    <lineage>
        <taxon>Bacteria</taxon>
        <taxon>Bacillati</taxon>
        <taxon>Actinomycetota</taxon>
        <taxon>Actinomycetes</taxon>
        <taxon>Mycobacteriales</taxon>
        <taxon>Nocardiaceae</taxon>
        <taxon>Nocardia</taxon>
    </lineage>
</organism>
<evidence type="ECO:0008006" key="3">
    <source>
        <dbReference type="Google" id="ProtNLM"/>
    </source>
</evidence>
<dbReference type="EMBL" id="LN868939">
    <property type="protein sequence ID" value="CRY79883.1"/>
    <property type="molecule type" value="Genomic_DNA"/>
</dbReference>
<evidence type="ECO:0000313" key="1">
    <source>
        <dbReference type="EMBL" id="CRY79883.1"/>
    </source>
</evidence>